<gene>
    <name evidence="1" type="ORF">SAMN05216289_11536</name>
</gene>
<reference evidence="1 2" key="1">
    <citation type="submission" date="2016-10" db="EMBL/GenBank/DDBJ databases">
        <authorList>
            <person name="de Groot N.N."/>
        </authorList>
    </citation>
    <scope>NUCLEOTIDE SEQUENCE [LARGE SCALE GENOMIC DNA]</scope>
    <source>
        <strain evidence="1 2">CGMCC 1.7659</strain>
    </source>
</reference>
<accession>A0A1I4Y665</accession>
<keyword evidence="2" id="KW-1185">Reference proteome</keyword>
<proteinExistence type="predicted"/>
<dbReference type="AlphaFoldDB" id="A0A1I4Y665"/>
<evidence type="ECO:0000313" key="2">
    <source>
        <dbReference type="Proteomes" id="UP000198575"/>
    </source>
</evidence>
<dbReference type="EMBL" id="FOVF01000015">
    <property type="protein sequence ID" value="SFN33537.1"/>
    <property type="molecule type" value="Genomic_DNA"/>
</dbReference>
<dbReference type="OrthoDB" id="8953110at2"/>
<evidence type="ECO:0000313" key="1">
    <source>
        <dbReference type="EMBL" id="SFN33537.1"/>
    </source>
</evidence>
<name>A0A1I4Y665_9GAMM</name>
<dbReference type="RefSeq" id="WP_092408012.1">
    <property type="nucleotide sequence ID" value="NZ_FOVF01000015.1"/>
</dbReference>
<dbReference type="STRING" id="578942.SAMN05216289_11536"/>
<dbReference type="InterPro" id="IPR021276">
    <property type="entry name" value="DUF2855"/>
</dbReference>
<protein>
    <recommendedName>
        <fullName evidence="3">DUF2855 domain-containing protein</fullName>
    </recommendedName>
</protein>
<dbReference type="Proteomes" id="UP000198575">
    <property type="component" value="Unassembled WGS sequence"/>
</dbReference>
<sequence length="373" mass="41102">MTAIETLIRLQSRKGALGQSRLASEPLPPLPDGEITVRIGRFAITTNNVTYLTFGEAPIHYWSFFPTGDADWAQMPVWGFADVVESSVAEIPVGERYYGFLPIANVLRMRPQRLSERGFFDGMPHRQSLTSAYNFYTRCSADPAYSPALENYQALLRPLFVTSWMLADYLQDNAFFGAQRLVVSSASSKTAYAAADWLHAHADVECVALTSAGNLDFVAALGCYARALAYDRLGDIAPDRPTLYLDFSGDAALRARVHGHFGEQLVHDCLVGFTQTTEMQSGSSTLPGPRPAFFFAPEQIRKRTQDWGAAGYNERFSAAERGFIGKLSDPGNDWMHVVEHDGFESAQALIADLVAGNMDPRAGHIVRMPSTMP</sequence>
<organism evidence="1 2">
    <name type="scientific">Dokdonella immobilis</name>
    <dbReference type="NCBI Taxonomy" id="578942"/>
    <lineage>
        <taxon>Bacteria</taxon>
        <taxon>Pseudomonadati</taxon>
        <taxon>Pseudomonadota</taxon>
        <taxon>Gammaproteobacteria</taxon>
        <taxon>Lysobacterales</taxon>
        <taxon>Rhodanobacteraceae</taxon>
        <taxon>Dokdonella</taxon>
    </lineage>
</organism>
<evidence type="ECO:0008006" key="3">
    <source>
        <dbReference type="Google" id="ProtNLM"/>
    </source>
</evidence>
<dbReference type="Pfam" id="PF11017">
    <property type="entry name" value="DUF2855"/>
    <property type="match status" value="1"/>
</dbReference>